<evidence type="ECO:0000256" key="2">
    <source>
        <dbReference type="ARBA" id="ARBA00022695"/>
    </source>
</evidence>
<keyword evidence="4" id="KW-0255">Endonuclease</keyword>
<evidence type="ECO:0000256" key="1">
    <source>
        <dbReference type="ARBA" id="ARBA00022679"/>
    </source>
</evidence>
<keyword evidence="1" id="KW-0808">Transferase</keyword>
<comment type="caution">
    <text evidence="9">The sequence shown here is derived from an EMBL/GenBank/DDBJ whole genome shotgun (WGS) entry which is preliminary data.</text>
</comment>
<keyword evidence="2" id="KW-0548">Nucleotidyltransferase</keyword>
<keyword evidence="10" id="KW-1185">Reference proteome</keyword>
<reference evidence="9" key="1">
    <citation type="journal article" date="2022" name="Int. J. Mol. Sci.">
        <title>Draft Genome of Tanacetum Coccineum: Genomic Comparison of Closely Related Tanacetum-Family Plants.</title>
        <authorList>
            <person name="Yamashiro T."/>
            <person name="Shiraishi A."/>
            <person name="Nakayama K."/>
            <person name="Satake H."/>
        </authorList>
    </citation>
    <scope>NUCLEOTIDE SEQUENCE</scope>
</reference>
<proteinExistence type="predicted"/>
<evidence type="ECO:0000313" key="9">
    <source>
        <dbReference type="EMBL" id="GJS61576.1"/>
    </source>
</evidence>
<dbReference type="GO" id="GO:0003964">
    <property type="term" value="F:RNA-directed DNA polymerase activity"/>
    <property type="evidence" value="ECO:0007669"/>
    <property type="project" value="UniProtKB-KW"/>
</dbReference>
<protein>
    <submittedName>
        <fullName evidence="9">Reverse transcriptase domain-containing protein</fullName>
    </submittedName>
</protein>
<evidence type="ECO:0000256" key="4">
    <source>
        <dbReference type="ARBA" id="ARBA00022759"/>
    </source>
</evidence>
<dbReference type="EMBL" id="BQNB010009300">
    <property type="protein sequence ID" value="GJS61576.1"/>
    <property type="molecule type" value="Genomic_DNA"/>
</dbReference>
<feature type="domain" description="Integrase zinc-binding" evidence="8">
    <location>
        <begin position="142"/>
        <end position="195"/>
    </location>
</feature>
<dbReference type="PANTHER" id="PTHR47266">
    <property type="entry name" value="ENDONUCLEASE-RELATED"/>
    <property type="match status" value="1"/>
</dbReference>
<dbReference type="InterPro" id="IPR052160">
    <property type="entry name" value="Gypsy_RT_Integrase-like"/>
</dbReference>
<evidence type="ECO:0000256" key="3">
    <source>
        <dbReference type="ARBA" id="ARBA00022722"/>
    </source>
</evidence>
<keyword evidence="6 9" id="KW-0695">RNA-directed DNA polymerase</keyword>
<feature type="domain" description="Reverse transcriptase RNase H-like" evidence="7">
    <location>
        <begin position="3"/>
        <end position="63"/>
    </location>
</feature>
<dbReference type="Proteomes" id="UP001151760">
    <property type="component" value="Unassembled WGS sequence"/>
</dbReference>
<sequence>MPKNYTTTEKELLAVVFSFDKFRPYLVLSKTVVYTDHFDLKYLFSKQDAKPRLIRWVLLLQGFDIEIKDKKRLRPENPDLGAFTEEEIADKFPDEHLMILKAELNVDEPRFLSQVKNYFGDEPYAFKLCPDNVMRRCIAGNEILEILAHCHSGPTRGHYSASITRRNVYESGFFWPSIFKDAKDYVMRCDACQRSGNISSRSKMPQNNIHVCDVFDIWGIDFMGTFPNSKVKNHFMELNELMDIRDGAYKNTRIYKEGTKRWHDLGFEGIKTSKVRDKCITRSSTKELLTPFKDPEQEFRSSRKLFKTLSLDESRSPDYNLFSGLEENSEEEVAKTMAETMEQYMIKTQANYGSGITRPKIDDKDHFELKGQFLKEPRDNTFSVSDHKDANEHIKKVLDIVDLFHDVPTRQIIDSKGAIPTKITTNAKVAIQEMAEYSQKWHSGTSRTRSTKTSDGLAAIQAKLNNLGREIKKFGAPFKQGRQYRATALRFYQRNNANPSYQERRQSMDELLSKFMSDLAKRHEENSKLIKEIQASTDAAIRNQEASIKTLEI</sequence>
<keyword evidence="3" id="KW-0540">Nuclease</keyword>
<dbReference type="Pfam" id="PF17917">
    <property type="entry name" value="RT_RNaseH"/>
    <property type="match status" value="1"/>
</dbReference>
<evidence type="ECO:0000256" key="6">
    <source>
        <dbReference type="ARBA" id="ARBA00022918"/>
    </source>
</evidence>
<dbReference type="CDD" id="cd09274">
    <property type="entry name" value="RNase_HI_RT_Ty3"/>
    <property type="match status" value="1"/>
</dbReference>
<dbReference type="InterPro" id="IPR041373">
    <property type="entry name" value="RT_RNaseH"/>
</dbReference>
<dbReference type="InterPro" id="IPR041588">
    <property type="entry name" value="Integrase_H2C2"/>
</dbReference>
<evidence type="ECO:0000256" key="5">
    <source>
        <dbReference type="ARBA" id="ARBA00022801"/>
    </source>
</evidence>
<name>A0ABQ4X9U3_9ASTR</name>
<dbReference type="Gene3D" id="1.10.340.70">
    <property type="match status" value="1"/>
</dbReference>
<dbReference type="SUPFAM" id="SSF56672">
    <property type="entry name" value="DNA/RNA polymerases"/>
    <property type="match status" value="1"/>
</dbReference>
<accession>A0ABQ4X9U3</accession>
<evidence type="ECO:0000313" key="10">
    <source>
        <dbReference type="Proteomes" id="UP001151760"/>
    </source>
</evidence>
<keyword evidence="5" id="KW-0378">Hydrolase</keyword>
<dbReference type="InterPro" id="IPR043502">
    <property type="entry name" value="DNA/RNA_pol_sf"/>
</dbReference>
<dbReference type="Pfam" id="PF17921">
    <property type="entry name" value="Integrase_H2C2"/>
    <property type="match status" value="1"/>
</dbReference>
<reference evidence="9" key="2">
    <citation type="submission" date="2022-01" db="EMBL/GenBank/DDBJ databases">
        <authorList>
            <person name="Yamashiro T."/>
            <person name="Shiraishi A."/>
            <person name="Satake H."/>
            <person name="Nakayama K."/>
        </authorList>
    </citation>
    <scope>NUCLEOTIDE SEQUENCE</scope>
</reference>
<evidence type="ECO:0000259" key="8">
    <source>
        <dbReference type="Pfam" id="PF17921"/>
    </source>
</evidence>
<evidence type="ECO:0000259" key="7">
    <source>
        <dbReference type="Pfam" id="PF17917"/>
    </source>
</evidence>
<gene>
    <name evidence="9" type="ORF">Tco_0656360</name>
</gene>
<organism evidence="9 10">
    <name type="scientific">Tanacetum coccineum</name>
    <dbReference type="NCBI Taxonomy" id="301880"/>
    <lineage>
        <taxon>Eukaryota</taxon>
        <taxon>Viridiplantae</taxon>
        <taxon>Streptophyta</taxon>
        <taxon>Embryophyta</taxon>
        <taxon>Tracheophyta</taxon>
        <taxon>Spermatophyta</taxon>
        <taxon>Magnoliopsida</taxon>
        <taxon>eudicotyledons</taxon>
        <taxon>Gunneridae</taxon>
        <taxon>Pentapetalae</taxon>
        <taxon>asterids</taxon>
        <taxon>campanulids</taxon>
        <taxon>Asterales</taxon>
        <taxon>Asteraceae</taxon>
        <taxon>Asteroideae</taxon>
        <taxon>Anthemideae</taxon>
        <taxon>Anthemidinae</taxon>
        <taxon>Tanacetum</taxon>
    </lineage>
</organism>